<evidence type="ECO:0000313" key="3">
    <source>
        <dbReference type="EMBL" id="RPB21688.1"/>
    </source>
</evidence>
<sequence length="388" mass="43442">MESPLGSPTGTRKTSVFSTPVGNIKSSPFQDVNGRRFHNDKACVYILPCDIPELTRQGLKHHLFKEVFGGYHMADFSDPRKIPSRVLDIGCGTGIWIASMHDEFAARGRDDVKFVGMDVVPVFAPMTGVNFTFVRHNCLNIPFPFQDGEFDYIFVRDLSPAIPSTSAQSDVLAECLRVLGEGGIMEIQCTDFTIRSISQTKAPRTSSSAYTITTSTQFESQAQNEHVQFFNNCVSKILAKRALTPIPCSTIGMLFSMEDCLVNNHSVRYALPLDEIWWESGSRKDTSPTSESGDRSESKRKNSASAKNALDQLSTLSENDLALRYQAKLQVKQLIDSLEPYWNETRDLPGEDFNKPYREMTASFFQEDGLRNGECLEFGAWWGTKKSC</sequence>
<name>A0A3N4LJ20_9PEZI</name>
<feature type="domain" description="Methyltransferase" evidence="2">
    <location>
        <begin position="86"/>
        <end position="183"/>
    </location>
</feature>
<dbReference type="InterPro" id="IPR029063">
    <property type="entry name" value="SAM-dependent_MTases_sf"/>
</dbReference>
<dbReference type="Gene3D" id="3.40.50.150">
    <property type="entry name" value="Vaccinia Virus protein VP39"/>
    <property type="match status" value="1"/>
</dbReference>
<dbReference type="Proteomes" id="UP000267821">
    <property type="component" value="Unassembled WGS sequence"/>
</dbReference>
<dbReference type="AlphaFoldDB" id="A0A3N4LJ20"/>
<organism evidence="3 4">
    <name type="scientific">Terfezia boudieri ATCC MYA-4762</name>
    <dbReference type="NCBI Taxonomy" id="1051890"/>
    <lineage>
        <taxon>Eukaryota</taxon>
        <taxon>Fungi</taxon>
        <taxon>Dikarya</taxon>
        <taxon>Ascomycota</taxon>
        <taxon>Pezizomycotina</taxon>
        <taxon>Pezizomycetes</taxon>
        <taxon>Pezizales</taxon>
        <taxon>Pezizaceae</taxon>
        <taxon>Terfezia</taxon>
    </lineage>
</organism>
<feature type="region of interest" description="Disordered" evidence="1">
    <location>
        <begin position="281"/>
        <end position="306"/>
    </location>
</feature>
<gene>
    <name evidence="3" type="ORF">L211DRAFT_790037</name>
</gene>
<accession>A0A3N4LJ20</accession>
<evidence type="ECO:0000313" key="4">
    <source>
        <dbReference type="Proteomes" id="UP000267821"/>
    </source>
</evidence>
<reference evidence="3 4" key="1">
    <citation type="journal article" date="2018" name="Nat. Ecol. Evol.">
        <title>Pezizomycetes genomes reveal the molecular basis of ectomycorrhizal truffle lifestyle.</title>
        <authorList>
            <person name="Murat C."/>
            <person name="Payen T."/>
            <person name="Noel B."/>
            <person name="Kuo A."/>
            <person name="Morin E."/>
            <person name="Chen J."/>
            <person name="Kohler A."/>
            <person name="Krizsan K."/>
            <person name="Balestrini R."/>
            <person name="Da Silva C."/>
            <person name="Montanini B."/>
            <person name="Hainaut M."/>
            <person name="Levati E."/>
            <person name="Barry K.W."/>
            <person name="Belfiori B."/>
            <person name="Cichocki N."/>
            <person name="Clum A."/>
            <person name="Dockter R.B."/>
            <person name="Fauchery L."/>
            <person name="Guy J."/>
            <person name="Iotti M."/>
            <person name="Le Tacon F."/>
            <person name="Lindquist E.A."/>
            <person name="Lipzen A."/>
            <person name="Malagnac F."/>
            <person name="Mello A."/>
            <person name="Molinier V."/>
            <person name="Miyauchi S."/>
            <person name="Poulain J."/>
            <person name="Riccioni C."/>
            <person name="Rubini A."/>
            <person name="Sitrit Y."/>
            <person name="Splivallo R."/>
            <person name="Traeger S."/>
            <person name="Wang M."/>
            <person name="Zifcakova L."/>
            <person name="Wipf D."/>
            <person name="Zambonelli A."/>
            <person name="Paolocci F."/>
            <person name="Nowrousian M."/>
            <person name="Ottonello S."/>
            <person name="Baldrian P."/>
            <person name="Spatafora J.W."/>
            <person name="Henrissat B."/>
            <person name="Nagy L.G."/>
            <person name="Aury J.M."/>
            <person name="Wincker P."/>
            <person name="Grigoriev I.V."/>
            <person name="Bonfante P."/>
            <person name="Martin F.M."/>
        </authorList>
    </citation>
    <scope>NUCLEOTIDE SEQUENCE [LARGE SCALE GENOMIC DNA]</scope>
    <source>
        <strain evidence="3 4">ATCC MYA-4762</strain>
    </source>
</reference>
<dbReference type="CDD" id="cd02440">
    <property type="entry name" value="AdoMet_MTases"/>
    <property type="match status" value="1"/>
</dbReference>
<dbReference type="EMBL" id="ML121558">
    <property type="protein sequence ID" value="RPB21688.1"/>
    <property type="molecule type" value="Genomic_DNA"/>
</dbReference>
<dbReference type="GO" id="GO:0008168">
    <property type="term" value="F:methyltransferase activity"/>
    <property type="evidence" value="ECO:0007669"/>
    <property type="project" value="TreeGrafter"/>
</dbReference>
<dbReference type="InterPro" id="IPR041698">
    <property type="entry name" value="Methyltransf_25"/>
</dbReference>
<protein>
    <recommendedName>
        <fullName evidence="2">Methyltransferase domain-containing protein</fullName>
    </recommendedName>
</protein>
<feature type="compositionally biased region" description="Basic and acidic residues" evidence="1">
    <location>
        <begin position="281"/>
        <end position="300"/>
    </location>
</feature>
<dbReference type="Pfam" id="PF13649">
    <property type="entry name" value="Methyltransf_25"/>
    <property type="match status" value="1"/>
</dbReference>
<dbReference type="STRING" id="1051890.A0A3N4LJ20"/>
<dbReference type="SUPFAM" id="SSF53335">
    <property type="entry name" value="S-adenosyl-L-methionine-dependent methyltransferases"/>
    <property type="match status" value="1"/>
</dbReference>
<dbReference type="PANTHER" id="PTHR43591">
    <property type="entry name" value="METHYLTRANSFERASE"/>
    <property type="match status" value="1"/>
</dbReference>
<dbReference type="InParanoid" id="A0A3N4LJ20"/>
<proteinExistence type="predicted"/>
<dbReference type="PANTHER" id="PTHR43591:SF100">
    <property type="entry name" value="SAM BINDING MOTIF CONTAINING PROTEIN (AFU_ORTHOLOGUE AFUA_4G12760)"/>
    <property type="match status" value="1"/>
</dbReference>
<keyword evidence="4" id="KW-1185">Reference proteome</keyword>
<dbReference type="OrthoDB" id="5538558at2759"/>
<evidence type="ECO:0000259" key="2">
    <source>
        <dbReference type="Pfam" id="PF13649"/>
    </source>
</evidence>
<evidence type="ECO:0000256" key="1">
    <source>
        <dbReference type="SAM" id="MobiDB-lite"/>
    </source>
</evidence>